<keyword evidence="6" id="KW-0675">Receptor</keyword>
<dbReference type="SUPFAM" id="SSF81321">
    <property type="entry name" value="Family A G protein-coupled receptor-like"/>
    <property type="match status" value="1"/>
</dbReference>
<feature type="transmembrane region" description="Helical" evidence="8">
    <location>
        <begin position="183"/>
        <end position="204"/>
    </location>
</feature>
<dbReference type="PANTHER" id="PTHR45695:SF15">
    <property type="entry name" value="OPSIN RH2"/>
    <property type="match status" value="1"/>
</dbReference>
<gene>
    <name evidence="9" type="ORF">O3G_MSEX003491</name>
</gene>
<dbReference type="Proteomes" id="UP000791440">
    <property type="component" value="Unassembled WGS sequence"/>
</dbReference>
<accession>A0A921YSD9</accession>
<reference evidence="9" key="2">
    <citation type="submission" date="2020-12" db="EMBL/GenBank/DDBJ databases">
        <authorList>
            <person name="Kanost M."/>
        </authorList>
    </citation>
    <scope>NUCLEOTIDE SEQUENCE</scope>
</reference>
<name>A0A921YSD9_MANSE</name>
<comment type="subcellular location">
    <subcellularLocation>
        <location evidence="1">Membrane</location>
        <topology evidence="1">Multi-pass membrane protein</topology>
    </subcellularLocation>
</comment>
<evidence type="ECO:0000256" key="6">
    <source>
        <dbReference type="ARBA" id="ARBA00023170"/>
    </source>
</evidence>
<evidence type="ECO:0000313" key="10">
    <source>
        <dbReference type="Proteomes" id="UP000791440"/>
    </source>
</evidence>
<keyword evidence="5 8" id="KW-0472">Membrane</keyword>
<keyword evidence="2 8" id="KW-0812">Transmembrane</keyword>
<proteinExistence type="predicted"/>
<dbReference type="Gene3D" id="1.20.1070.10">
    <property type="entry name" value="Rhodopsin 7-helix transmembrane proteins"/>
    <property type="match status" value="1"/>
</dbReference>
<dbReference type="GO" id="GO:0005886">
    <property type="term" value="C:plasma membrane"/>
    <property type="evidence" value="ECO:0007669"/>
    <property type="project" value="TreeGrafter"/>
</dbReference>
<evidence type="ECO:0000256" key="7">
    <source>
        <dbReference type="ARBA" id="ARBA00023224"/>
    </source>
</evidence>
<evidence type="ECO:0000256" key="3">
    <source>
        <dbReference type="ARBA" id="ARBA00022989"/>
    </source>
</evidence>
<dbReference type="Pfam" id="PF00001">
    <property type="entry name" value="7tm_1"/>
    <property type="match status" value="1"/>
</dbReference>
<evidence type="ECO:0000313" key="9">
    <source>
        <dbReference type="EMBL" id="KAG6444623.1"/>
    </source>
</evidence>
<evidence type="ECO:0000256" key="1">
    <source>
        <dbReference type="ARBA" id="ARBA00004141"/>
    </source>
</evidence>
<feature type="transmembrane region" description="Helical" evidence="8">
    <location>
        <begin position="58"/>
        <end position="84"/>
    </location>
</feature>
<dbReference type="InterPro" id="IPR000276">
    <property type="entry name" value="GPCR_Rhodpsn"/>
</dbReference>
<keyword evidence="4" id="KW-0297">G-protein coupled receptor</keyword>
<keyword evidence="7" id="KW-0807">Transducer</keyword>
<feature type="transmembrane region" description="Helical" evidence="8">
    <location>
        <begin position="28"/>
        <end position="46"/>
    </location>
</feature>
<sequence length="273" mass="31520">MPVSAVVLLSGEWDTIPVCKGLQFLTETSTYCYSLFFTLVAAETYYRLCRTTTEYEMFLSLHVGVVSCLVVFFSAIISAVGVFMKLDYDYCERHYTGSFLFRATTLGLLHALPFFMTMYGLFSSAFCISRRARIQNHYRRSQQYDRDCSTTNLNIVAYLLYVVAWIPYLVVVHEYSDSSDSRYYHAVWIGMMRSVTTSLLYSGINSNFRRAFAHLFYYCCCKSSLTDTFASRHRRALEYKPATGDVRVHIMHQAVSMCSPQRTSYATRETQEL</sequence>
<organism evidence="9 10">
    <name type="scientific">Manduca sexta</name>
    <name type="common">Tobacco hawkmoth</name>
    <name type="synonym">Tobacco hornworm</name>
    <dbReference type="NCBI Taxonomy" id="7130"/>
    <lineage>
        <taxon>Eukaryota</taxon>
        <taxon>Metazoa</taxon>
        <taxon>Ecdysozoa</taxon>
        <taxon>Arthropoda</taxon>
        <taxon>Hexapoda</taxon>
        <taxon>Insecta</taxon>
        <taxon>Pterygota</taxon>
        <taxon>Neoptera</taxon>
        <taxon>Endopterygota</taxon>
        <taxon>Lepidoptera</taxon>
        <taxon>Glossata</taxon>
        <taxon>Ditrysia</taxon>
        <taxon>Bombycoidea</taxon>
        <taxon>Sphingidae</taxon>
        <taxon>Sphinginae</taxon>
        <taxon>Sphingini</taxon>
        <taxon>Manduca</taxon>
    </lineage>
</organism>
<evidence type="ECO:0000256" key="8">
    <source>
        <dbReference type="SAM" id="Phobius"/>
    </source>
</evidence>
<dbReference type="GO" id="GO:0004930">
    <property type="term" value="F:G protein-coupled receptor activity"/>
    <property type="evidence" value="ECO:0007669"/>
    <property type="project" value="UniProtKB-KW"/>
</dbReference>
<feature type="transmembrane region" description="Helical" evidence="8">
    <location>
        <begin position="150"/>
        <end position="171"/>
    </location>
</feature>
<feature type="transmembrane region" description="Helical" evidence="8">
    <location>
        <begin position="104"/>
        <end position="129"/>
    </location>
</feature>
<evidence type="ECO:0000256" key="2">
    <source>
        <dbReference type="ARBA" id="ARBA00022692"/>
    </source>
</evidence>
<dbReference type="EMBL" id="JH668312">
    <property type="protein sequence ID" value="KAG6444623.1"/>
    <property type="molecule type" value="Genomic_DNA"/>
</dbReference>
<dbReference type="PANTHER" id="PTHR45695">
    <property type="entry name" value="LEUCOKININ RECEPTOR-RELATED"/>
    <property type="match status" value="1"/>
</dbReference>
<evidence type="ECO:0000256" key="5">
    <source>
        <dbReference type="ARBA" id="ARBA00023136"/>
    </source>
</evidence>
<keyword evidence="3 8" id="KW-1133">Transmembrane helix</keyword>
<dbReference type="AlphaFoldDB" id="A0A921YSD9"/>
<protein>
    <recommendedName>
        <fullName evidence="11">G-protein coupled receptors family 1 profile domain-containing protein</fullName>
    </recommendedName>
</protein>
<evidence type="ECO:0008006" key="11">
    <source>
        <dbReference type="Google" id="ProtNLM"/>
    </source>
</evidence>
<keyword evidence="10" id="KW-1185">Reference proteome</keyword>
<comment type="caution">
    <text evidence="9">The sequence shown here is derived from an EMBL/GenBank/DDBJ whole genome shotgun (WGS) entry which is preliminary data.</text>
</comment>
<evidence type="ECO:0000256" key="4">
    <source>
        <dbReference type="ARBA" id="ARBA00023040"/>
    </source>
</evidence>
<reference evidence="9" key="1">
    <citation type="journal article" date="2016" name="Insect Biochem. Mol. Biol.">
        <title>Multifaceted biological insights from a draft genome sequence of the tobacco hornworm moth, Manduca sexta.</title>
        <authorList>
            <person name="Kanost M.R."/>
            <person name="Arrese E.L."/>
            <person name="Cao X."/>
            <person name="Chen Y.R."/>
            <person name="Chellapilla S."/>
            <person name="Goldsmith M.R."/>
            <person name="Grosse-Wilde E."/>
            <person name="Heckel D.G."/>
            <person name="Herndon N."/>
            <person name="Jiang H."/>
            <person name="Papanicolaou A."/>
            <person name="Qu J."/>
            <person name="Soulages J.L."/>
            <person name="Vogel H."/>
            <person name="Walters J."/>
            <person name="Waterhouse R.M."/>
            <person name="Ahn S.J."/>
            <person name="Almeida F.C."/>
            <person name="An C."/>
            <person name="Aqrawi P."/>
            <person name="Bretschneider A."/>
            <person name="Bryant W.B."/>
            <person name="Bucks S."/>
            <person name="Chao H."/>
            <person name="Chevignon G."/>
            <person name="Christen J.M."/>
            <person name="Clarke D.F."/>
            <person name="Dittmer N.T."/>
            <person name="Ferguson L.C.F."/>
            <person name="Garavelou S."/>
            <person name="Gordon K.H.J."/>
            <person name="Gunaratna R.T."/>
            <person name="Han Y."/>
            <person name="Hauser F."/>
            <person name="He Y."/>
            <person name="Heidel-Fischer H."/>
            <person name="Hirsh A."/>
            <person name="Hu Y."/>
            <person name="Jiang H."/>
            <person name="Kalra D."/>
            <person name="Klinner C."/>
            <person name="Konig C."/>
            <person name="Kovar C."/>
            <person name="Kroll A.R."/>
            <person name="Kuwar S.S."/>
            <person name="Lee S.L."/>
            <person name="Lehman R."/>
            <person name="Li K."/>
            <person name="Li Z."/>
            <person name="Liang H."/>
            <person name="Lovelace S."/>
            <person name="Lu Z."/>
            <person name="Mansfield J.H."/>
            <person name="McCulloch K.J."/>
            <person name="Mathew T."/>
            <person name="Morton B."/>
            <person name="Muzny D.M."/>
            <person name="Neunemann D."/>
            <person name="Ongeri F."/>
            <person name="Pauchet Y."/>
            <person name="Pu L.L."/>
            <person name="Pyrousis I."/>
            <person name="Rao X.J."/>
            <person name="Redding A."/>
            <person name="Roesel C."/>
            <person name="Sanchez-Gracia A."/>
            <person name="Schaack S."/>
            <person name="Shukla A."/>
            <person name="Tetreau G."/>
            <person name="Wang Y."/>
            <person name="Xiong G.H."/>
            <person name="Traut W."/>
            <person name="Walsh T.K."/>
            <person name="Worley K.C."/>
            <person name="Wu D."/>
            <person name="Wu W."/>
            <person name="Wu Y.Q."/>
            <person name="Zhang X."/>
            <person name="Zou Z."/>
            <person name="Zucker H."/>
            <person name="Briscoe A.D."/>
            <person name="Burmester T."/>
            <person name="Clem R.J."/>
            <person name="Feyereisen R."/>
            <person name="Grimmelikhuijzen C.J.P."/>
            <person name="Hamodrakas S.J."/>
            <person name="Hansson B.S."/>
            <person name="Huguet E."/>
            <person name="Jermiin L.S."/>
            <person name="Lan Q."/>
            <person name="Lehman H.K."/>
            <person name="Lorenzen M."/>
            <person name="Merzendorfer H."/>
            <person name="Michalopoulos I."/>
            <person name="Morton D.B."/>
            <person name="Muthukrishnan S."/>
            <person name="Oakeshott J.G."/>
            <person name="Palmer W."/>
            <person name="Park Y."/>
            <person name="Passarelli A.L."/>
            <person name="Rozas J."/>
            <person name="Schwartz L.M."/>
            <person name="Smith W."/>
            <person name="Southgate A."/>
            <person name="Vilcinskas A."/>
            <person name="Vogt R."/>
            <person name="Wang P."/>
            <person name="Werren J."/>
            <person name="Yu X.Q."/>
            <person name="Zhou J.J."/>
            <person name="Brown S.J."/>
            <person name="Scherer S.E."/>
            <person name="Richards S."/>
            <person name="Blissard G.W."/>
        </authorList>
    </citation>
    <scope>NUCLEOTIDE SEQUENCE</scope>
</reference>